<reference evidence="1 2" key="1">
    <citation type="submission" date="2019-03" db="EMBL/GenBank/DDBJ databases">
        <title>Genomic Encyclopedia of Type Strains, Phase IV (KMG-IV): sequencing the most valuable type-strain genomes for metagenomic binning, comparative biology and taxonomic classification.</title>
        <authorList>
            <person name="Goeker M."/>
        </authorList>
    </citation>
    <scope>NUCLEOTIDE SEQUENCE [LARGE SCALE GENOMIC DNA]</scope>
    <source>
        <strain evidence="1 2">DSM 15969</strain>
    </source>
</reference>
<protein>
    <submittedName>
        <fullName evidence="1">Uncharacterized protein</fullName>
    </submittedName>
</protein>
<gene>
    <name evidence="1" type="ORF">EV210_106133</name>
</gene>
<dbReference type="OrthoDB" id="1674729at2"/>
<proteinExistence type="predicted"/>
<sequence>MAYVTTIDISSLPGSAYSWDTARFTWDAPDGGKTWDEAKPMVYTLRVGEGWATGKAWQQQYQLMSREGWQMAEAWSQALARFILEAWQVSEQWSDVWLAQVKLAESWGVAEILEKAAFISQAEGWAMTDTLAQSSIKMCLESWTLAEVLTKIAVKLEQEGWMTGEVTARLATIDSREFWQTADRPPVWNMLRTITEDWNTDEEDQETVDFHYLVFESALLSEGLASAVTKPFTETLAVSEVWVMETIKKVWEVWQTQDSAATQSSFERVLAESFAMADAHSKDQITAFFEAIQAVETYLRSANAVVSDLAFSTGDLSLDEFLKLNSPVGYSPFTTFVPGELEYRKALIALVLKGPLTTGRPRVTDWRLTVDVPDQTDSGTCTIPAANTFIPFQRRFYAPPQVLVQLRGGGGGTPDVTHITEVGFYVQINDMSGGLIAGDIIWSADGY</sequence>
<dbReference type="RefSeq" id="WP_132079543.1">
    <property type="nucleotide sequence ID" value="NZ_DAIMLW010000003.1"/>
</dbReference>
<dbReference type="EMBL" id="SLUI01000006">
    <property type="protein sequence ID" value="TCL37264.1"/>
    <property type="molecule type" value="Genomic_DNA"/>
</dbReference>
<organism evidence="1 2">
    <name type="scientific">Anaerospora hongkongensis</name>
    <dbReference type="NCBI Taxonomy" id="244830"/>
    <lineage>
        <taxon>Bacteria</taxon>
        <taxon>Bacillati</taxon>
        <taxon>Bacillota</taxon>
        <taxon>Negativicutes</taxon>
        <taxon>Selenomonadales</taxon>
        <taxon>Sporomusaceae</taxon>
        <taxon>Anaerospora</taxon>
    </lineage>
</organism>
<evidence type="ECO:0000313" key="1">
    <source>
        <dbReference type="EMBL" id="TCL37264.1"/>
    </source>
</evidence>
<dbReference type="Proteomes" id="UP000295063">
    <property type="component" value="Unassembled WGS sequence"/>
</dbReference>
<keyword evidence="2" id="KW-1185">Reference proteome</keyword>
<accession>A0A4R1Q631</accession>
<comment type="caution">
    <text evidence="1">The sequence shown here is derived from an EMBL/GenBank/DDBJ whole genome shotgun (WGS) entry which is preliminary data.</text>
</comment>
<dbReference type="AlphaFoldDB" id="A0A4R1Q631"/>
<name>A0A4R1Q631_9FIRM</name>
<evidence type="ECO:0000313" key="2">
    <source>
        <dbReference type="Proteomes" id="UP000295063"/>
    </source>
</evidence>